<comment type="catalytic activity">
    <reaction evidence="13">
        <text>a 3'-end 2'-deoxyribonucleotide-3'-diphospho-5'-guanosine-DNA + H2O = a 3'-end 2'-deoxyribonucleotide 3'-phosphate-DNA + GMP + 2 H(+)</text>
        <dbReference type="Rhea" id="RHEA:52140"/>
        <dbReference type="Rhea" id="RHEA-COMP:13186"/>
        <dbReference type="Rhea" id="RHEA-COMP:13187"/>
        <dbReference type="ChEBI" id="CHEBI:15377"/>
        <dbReference type="ChEBI" id="CHEBI:15378"/>
        <dbReference type="ChEBI" id="CHEBI:58115"/>
        <dbReference type="ChEBI" id="CHEBI:136419"/>
        <dbReference type="ChEBI" id="CHEBI:136420"/>
        <dbReference type="EC" id="3.6.1.72"/>
    </reaction>
</comment>
<evidence type="ECO:0000256" key="14">
    <source>
        <dbReference type="ARBA" id="ARBA00044639"/>
    </source>
</evidence>
<dbReference type="AlphaFoldDB" id="A0AAI9EBQ2"/>
<evidence type="ECO:0000256" key="15">
    <source>
        <dbReference type="ARBA" id="ARBA00044713"/>
    </source>
</evidence>
<dbReference type="FunFam" id="3.30.428.10:FF:000017">
    <property type="entry name" value="Aprataxin-like protein"/>
    <property type="match status" value="1"/>
</dbReference>
<evidence type="ECO:0000256" key="3">
    <source>
        <dbReference type="ARBA" id="ARBA00012495"/>
    </source>
</evidence>
<evidence type="ECO:0000256" key="19">
    <source>
        <dbReference type="SAM" id="MobiDB-lite"/>
    </source>
</evidence>
<evidence type="ECO:0000256" key="4">
    <source>
        <dbReference type="ARBA" id="ARBA00012496"/>
    </source>
</evidence>
<keyword evidence="5" id="KW-0963">Cytoplasm</keyword>
<dbReference type="GO" id="GO:0005737">
    <property type="term" value="C:cytoplasm"/>
    <property type="evidence" value="ECO:0007669"/>
    <property type="project" value="UniProtKB-SubCell"/>
</dbReference>
<evidence type="ECO:0000256" key="16">
    <source>
        <dbReference type="ARBA" id="ARBA00059438"/>
    </source>
</evidence>
<dbReference type="GO" id="GO:0003725">
    <property type="term" value="F:double-stranded RNA binding"/>
    <property type="evidence" value="ECO:0007669"/>
    <property type="project" value="TreeGrafter"/>
</dbReference>
<accession>A0AAI9EBQ2</accession>
<keyword evidence="12" id="KW-0539">Nucleus</keyword>
<evidence type="ECO:0000256" key="17">
    <source>
        <dbReference type="ARBA" id="ARBA00068941"/>
    </source>
</evidence>
<feature type="compositionally biased region" description="Polar residues" evidence="19">
    <location>
        <begin position="14"/>
        <end position="28"/>
    </location>
</feature>
<evidence type="ECO:0000256" key="9">
    <source>
        <dbReference type="ARBA" id="ARBA00022833"/>
    </source>
</evidence>
<evidence type="ECO:0000256" key="11">
    <source>
        <dbReference type="ARBA" id="ARBA00023204"/>
    </source>
</evidence>
<evidence type="ECO:0000259" key="20">
    <source>
        <dbReference type="Pfam" id="PF01230"/>
    </source>
</evidence>
<dbReference type="EC" id="3.6.1.71" evidence="4"/>
<keyword evidence="6" id="KW-0479">Metal-binding</keyword>
<dbReference type="Gene3D" id="3.30.428.10">
    <property type="entry name" value="HIT-like"/>
    <property type="match status" value="1"/>
</dbReference>
<evidence type="ECO:0000256" key="8">
    <source>
        <dbReference type="ARBA" id="ARBA00022801"/>
    </source>
</evidence>
<comment type="catalytic activity">
    <reaction evidence="15">
        <text>a 5'-end adenosine-5'-diphospho-5'-ribonucleoside-2'-deoxyribonucleotide-DNA + H2O = a 5'-end 5'-phospho-ribonucleoside-2'-deoxyribonucleotide-DNA + AMP + 2 H(+)</text>
        <dbReference type="Rhea" id="RHEA:52132"/>
        <dbReference type="Rhea" id="RHEA-COMP:13182"/>
        <dbReference type="Rhea" id="RHEA-COMP:13183"/>
        <dbReference type="ChEBI" id="CHEBI:15377"/>
        <dbReference type="ChEBI" id="CHEBI:15378"/>
        <dbReference type="ChEBI" id="CHEBI:136414"/>
        <dbReference type="ChEBI" id="CHEBI:136415"/>
        <dbReference type="ChEBI" id="CHEBI:456215"/>
        <dbReference type="EC" id="3.6.1.71"/>
    </reaction>
</comment>
<name>A0AAI9EBQ2_9PEZI</name>
<evidence type="ECO:0000256" key="1">
    <source>
        <dbReference type="ARBA" id="ARBA00004123"/>
    </source>
</evidence>
<feature type="region of interest" description="Disordered" evidence="19">
    <location>
        <begin position="1"/>
        <end position="56"/>
    </location>
</feature>
<evidence type="ECO:0000256" key="5">
    <source>
        <dbReference type="ARBA" id="ARBA00022490"/>
    </source>
</evidence>
<dbReference type="InterPro" id="IPR032566">
    <property type="entry name" value="Znf-C2HE"/>
</dbReference>
<protein>
    <recommendedName>
        <fullName evidence="17">Aprataxin-like protein</fullName>
        <ecNumber evidence="4">3.6.1.71</ecNumber>
        <ecNumber evidence="3">3.6.1.72</ecNumber>
    </recommendedName>
    <alternativeName>
        <fullName evidence="18">Hit family protein 3</fullName>
    </alternativeName>
</protein>
<dbReference type="SUPFAM" id="SSF54197">
    <property type="entry name" value="HIT-like"/>
    <property type="match status" value="1"/>
</dbReference>
<dbReference type="GO" id="GO:0000012">
    <property type="term" value="P:single strand break repair"/>
    <property type="evidence" value="ECO:0007669"/>
    <property type="project" value="TreeGrafter"/>
</dbReference>
<evidence type="ECO:0000256" key="13">
    <source>
        <dbReference type="ARBA" id="ARBA00024601"/>
    </source>
</evidence>
<evidence type="ECO:0000256" key="6">
    <source>
        <dbReference type="ARBA" id="ARBA00022723"/>
    </source>
</evidence>
<dbReference type="InterPro" id="IPR011146">
    <property type="entry name" value="HIT-like"/>
</dbReference>
<dbReference type="GO" id="GO:0120108">
    <property type="term" value="F:DNA-3'-diphospho-5'-guanosine diphosphatase activity"/>
    <property type="evidence" value="ECO:0007669"/>
    <property type="project" value="UniProtKB-EC"/>
</dbReference>
<comment type="caution">
    <text evidence="22">The sequence shown here is derived from an EMBL/GenBank/DDBJ whole genome shotgun (WGS) entry which is preliminary data.</text>
</comment>
<dbReference type="GO" id="GO:0046872">
    <property type="term" value="F:metal ion binding"/>
    <property type="evidence" value="ECO:0007669"/>
    <property type="project" value="UniProtKB-KW"/>
</dbReference>
<feature type="region of interest" description="Disordered" evidence="19">
    <location>
        <begin position="151"/>
        <end position="183"/>
    </location>
</feature>
<feature type="domain" description="Aprataxin C2HE/C2H2/C2HC zinc finger" evidence="21">
    <location>
        <begin position="219"/>
        <end position="273"/>
    </location>
</feature>
<evidence type="ECO:0000313" key="22">
    <source>
        <dbReference type="EMBL" id="CAK4030172.1"/>
    </source>
</evidence>
<comment type="subcellular location">
    <subcellularLocation>
        <location evidence="2">Cytoplasm</location>
    </subcellularLocation>
    <subcellularLocation>
        <location evidence="1">Nucleus</location>
    </subcellularLocation>
</comment>
<reference evidence="22" key="1">
    <citation type="submission" date="2023-11" db="EMBL/GenBank/DDBJ databases">
        <authorList>
            <person name="Alioto T."/>
            <person name="Alioto T."/>
            <person name="Gomez Garrido J."/>
        </authorList>
    </citation>
    <scope>NUCLEOTIDE SEQUENCE</scope>
</reference>
<evidence type="ECO:0000256" key="18">
    <source>
        <dbReference type="ARBA" id="ARBA00076243"/>
    </source>
</evidence>
<evidence type="ECO:0000256" key="2">
    <source>
        <dbReference type="ARBA" id="ARBA00004496"/>
    </source>
</evidence>
<evidence type="ECO:0000313" key="23">
    <source>
        <dbReference type="Proteomes" id="UP001296104"/>
    </source>
</evidence>
<evidence type="ECO:0000259" key="21">
    <source>
        <dbReference type="Pfam" id="PF16278"/>
    </source>
</evidence>
<dbReference type="Proteomes" id="UP001296104">
    <property type="component" value="Unassembled WGS sequence"/>
</dbReference>
<dbReference type="PANTHER" id="PTHR12486">
    <property type="entry name" value="APRATAXIN-RELATED"/>
    <property type="match status" value="1"/>
</dbReference>
<dbReference type="GO" id="GO:0033699">
    <property type="term" value="F:DNA 5'-adenosine monophosphate hydrolase activity"/>
    <property type="evidence" value="ECO:0007669"/>
    <property type="project" value="UniProtKB-EC"/>
</dbReference>
<dbReference type="Pfam" id="PF01230">
    <property type="entry name" value="HIT"/>
    <property type="match status" value="1"/>
</dbReference>
<keyword evidence="23" id="KW-1185">Reference proteome</keyword>
<comment type="function">
    <text evidence="16">DNA-binding protein involved in single-strand DNA break repair, double-strand DNA break repair and base excision repair. Resolves abortive DNA ligation intermediates formed either at base excision sites, or when DNA ligases attempt to repair non-ligatable breaks induced by reactive oxygen species. Catalyzes the release of adenylate groups covalently linked to 5'-phosphate termini, resulting in the production of 5'-phosphate termini that can be efficiently rejoined. Likewise, catalyzes the release of 3'-linked guanosine (DNAppG) and inosine (DNAppI) from DNA, but has higher specific activity with 5'-linked adenosine (AppDNA).</text>
</comment>
<dbReference type="EC" id="3.6.1.72" evidence="3"/>
<keyword evidence="7" id="KW-0227">DNA damage</keyword>
<dbReference type="GO" id="GO:0005634">
    <property type="term" value="C:nucleus"/>
    <property type="evidence" value="ECO:0007669"/>
    <property type="project" value="UniProtKB-SubCell"/>
</dbReference>
<organism evidence="22 23">
    <name type="scientific">Lecanosticta acicola</name>
    <dbReference type="NCBI Taxonomy" id="111012"/>
    <lineage>
        <taxon>Eukaryota</taxon>
        <taxon>Fungi</taxon>
        <taxon>Dikarya</taxon>
        <taxon>Ascomycota</taxon>
        <taxon>Pezizomycotina</taxon>
        <taxon>Dothideomycetes</taxon>
        <taxon>Dothideomycetidae</taxon>
        <taxon>Mycosphaerellales</taxon>
        <taxon>Mycosphaerellaceae</taxon>
        <taxon>Lecanosticta</taxon>
    </lineage>
</organism>
<evidence type="ECO:0000256" key="12">
    <source>
        <dbReference type="ARBA" id="ARBA00023242"/>
    </source>
</evidence>
<comment type="catalytic activity">
    <reaction evidence="14">
        <text>a 5'-end adenosine-5'-diphospho-5'-2'-deoxyribonucleoside-DNA + H2O = a 5'-end 5'-phospho-2'-deoxyribonucleoside-DNA + AMP + 2 H(+)</text>
        <dbReference type="Rhea" id="RHEA:52128"/>
        <dbReference type="Rhea" id="RHEA-COMP:13180"/>
        <dbReference type="Rhea" id="RHEA-COMP:13181"/>
        <dbReference type="ChEBI" id="CHEBI:15377"/>
        <dbReference type="ChEBI" id="CHEBI:15378"/>
        <dbReference type="ChEBI" id="CHEBI:136412"/>
        <dbReference type="ChEBI" id="CHEBI:136413"/>
        <dbReference type="ChEBI" id="CHEBI:456215"/>
        <dbReference type="EC" id="3.6.1.71"/>
    </reaction>
</comment>
<gene>
    <name evidence="22" type="ORF">LECACI_7A005422</name>
</gene>
<dbReference type="GO" id="GO:0030983">
    <property type="term" value="F:mismatched DNA binding"/>
    <property type="evidence" value="ECO:0007669"/>
    <property type="project" value="TreeGrafter"/>
</dbReference>
<keyword evidence="9" id="KW-0862">Zinc</keyword>
<evidence type="ECO:0000256" key="10">
    <source>
        <dbReference type="ARBA" id="ARBA00023125"/>
    </source>
</evidence>
<keyword evidence="11" id="KW-0234">DNA repair</keyword>
<dbReference type="PANTHER" id="PTHR12486:SF4">
    <property type="entry name" value="APRATAXIN"/>
    <property type="match status" value="1"/>
</dbReference>
<dbReference type="InterPro" id="IPR036265">
    <property type="entry name" value="HIT-like_sf"/>
</dbReference>
<dbReference type="Pfam" id="PF16278">
    <property type="entry name" value="zf-C2HE"/>
    <property type="match status" value="1"/>
</dbReference>
<proteinExistence type="predicted"/>
<dbReference type="GO" id="GO:0003697">
    <property type="term" value="F:single-stranded DNA binding"/>
    <property type="evidence" value="ECO:0007669"/>
    <property type="project" value="TreeGrafter"/>
</dbReference>
<keyword evidence="10" id="KW-0238">DNA-binding</keyword>
<dbReference type="EMBL" id="CAVMBE010000034">
    <property type="protein sequence ID" value="CAK4030172.1"/>
    <property type="molecule type" value="Genomic_DNA"/>
</dbReference>
<dbReference type="GO" id="GO:1990165">
    <property type="term" value="F:single-strand break-containing DNA binding"/>
    <property type="evidence" value="ECO:0007669"/>
    <property type="project" value="TreeGrafter"/>
</dbReference>
<feature type="domain" description="HIT" evidence="20">
    <location>
        <begin position="80"/>
        <end position="203"/>
    </location>
</feature>
<sequence>MSSNRASADDVEHVQSTAVPGVQSTKQFPPSEKPNAFTELMKPKKESVPDDTDSASKRTVFARRDGLAAYTIDPASFPSSRVVYYNDKFTVINDMFPKSQIHLLILPRDPKMNILRPQEAFDDPQFLEECRREEKKVRKIVAEELRRRFGQSSRSEQARIQAMESEDPPQELPPGRDWGKSVKSGIHANPSMNHLHIHVLSVDHVSEPMKKTNHYLSFTTDFFVGLDQFPLAEDDHRRDYRHFPEDMRCWRCGKNFGNKITRLREHLTEEIEKWKKE</sequence>
<evidence type="ECO:0000256" key="7">
    <source>
        <dbReference type="ARBA" id="ARBA00022763"/>
    </source>
</evidence>
<keyword evidence="8" id="KW-0378">Hydrolase</keyword>